<dbReference type="PANTHER" id="PTHR30461:SF23">
    <property type="entry name" value="DNA RECOMBINASE-RELATED"/>
    <property type="match status" value="1"/>
</dbReference>
<dbReference type="Gene3D" id="3.40.50.1390">
    <property type="entry name" value="Resolvase, N-terminal catalytic domain"/>
    <property type="match status" value="1"/>
</dbReference>
<protein>
    <submittedName>
        <fullName evidence="3">Recombinase family protein</fullName>
    </submittedName>
</protein>
<dbReference type="CDD" id="cd00338">
    <property type="entry name" value="Ser_Recombinase"/>
    <property type="match status" value="1"/>
</dbReference>
<organism evidence="3 4">
    <name type="scientific">Kibdelosporangium philippinense</name>
    <dbReference type="NCBI Taxonomy" id="211113"/>
    <lineage>
        <taxon>Bacteria</taxon>
        <taxon>Bacillati</taxon>
        <taxon>Actinomycetota</taxon>
        <taxon>Actinomycetes</taxon>
        <taxon>Pseudonocardiales</taxon>
        <taxon>Pseudonocardiaceae</taxon>
        <taxon>Kibdelosporangium</taxon>
    </lineage>
</organism>
<dbReference type="Pfam" id="PF07508">
    <property type="entry name" value="Recombinase"/>
    <property type="match status" value="1"/>
</dbReference>
<dbReference type="InterPro" id="IPR006119">
    <property type="entry name" value="Resolv_N"/>
</dbReference>
<reference evidence="3 4" key="1">
    <citation type="submission" date="2021-12" db="EMBL/GenBank/DDBJ databases">
        <title>Genome sequence of Kibdelosporangium philippinense ATCC 49844.</title>
        <authorList>
            <person name="Fedorov E.A."/>
            <person name="Omeragic M."/>
            <person name="Shalygina K.F."/>
            <person name="Maclea K.S."/>
        </authorList>
    </citation>
    <scope>NUCLEOTIDE SEQUENCE [LARGE SCALE GENOMIC DNA]</scope>
    <source>
        <strain evidence="3 4">ATCC 49844</strain>
    </source>
</reference>
<gene>
    <name evidence="3" type="ORF">LWC34_06540</name>
</gene>
<name>A0ABS8Z3I8_9PSEU</name>
<dbReference type="EMBL" id="JAJVCN010000001">
    <property type="protein sequence ID" value="MCE7002489.1"/>
    <property type="molecule type" value="Genomic_DNA"/>
</dbReference>
<dbReference type="Gene3D" id="3.90.1750.20">
    <property type="entry name" value="Putative Large Serine Recombinase, Chain B, Domain 2"/>
    <property type="match status" value="1"/>
</dbReference>
<evidence type="ECO:0000313" key="3">
    <source>
        <dbReference type="EMBL" id="MCE7002489.1"/>
    </source>
</evidence>
<dbReference type="InterPro" id="IPR038109">
    <property type="entry name" value="DNA_bind_recomb_sf"/>
</dbReference>
<sequence>MSTEGNVSAGQGGDRVPVYDSYARLSRVPETGELEKIETQHEDNLRVIERLGGTLGERLQDGLSAWKRGVRRKDWERLLERLESGQSDGVVVWHTDRLFRQPRDLEKLIELGESGYLVASAHGARNLADPDDRYFLRIEVAHAARSSDDTQRRTKRRFAAKREQGIPHYGARPFGFAGPDRLADKDPKTGKRPDVSAALVERERAAIRDGVRLLLGGMSQDKVAQKWNDAGLRTARGYTFTGLAVRDVMLRPRNAGYIEHDGEIVGRIRDHDPILTESEFARLQALFAGRRRGRRRGRVPGNQYVGSGVLTCSCGRPMSGRPHNGTYSEDGEKRRQYFCAKNRRGCGKVAVDMRAIDGELLEFVVQRLSDPRFADAIATARNAVADRLGHVQNEITECEKLQRALSDRLGRRELTLDAFDTANKPLAEDLARLNEEREKLEQGASDSPATVQSAEEIRRQWIDAEVPDRRAMLKSALRGGLHAVVKPAGKNGKRAFDRKRLTIGEPEKPDTAA</sequence>
<dbReference type="RefSeq" id="WP_233723672.1">
    <property type="nucleotide sequence ID" value="NZ_JAJVCN010000001.1"/>
</dbReference>
<keyword evidence="4" id="KW-1185">Reference proteome</keyword>
<accession>A0ABS8Z3I8</accession>
<dbReference type="SUPFAM" id="SSF53041">
    <property type="entry name" value="Resolvase-like"/>
    <property type="match status" value="1"/>
</dbReference>
<dbReference type="Proteomes" id="UP001521150">
    <property type="component" value="Unassembled WGS sequence"/>
</dbReference>
<dbReference type="PROSITE" id="PS51737">
    <property type="entry name" value="RECOMBINASE_DNA_BIND"/>
    <property type="match status" value="1"/>
</dbReference>
<evidence type="ECO:0000313" key="4">
    <source>
        <dbReference type="Proteomes" id="UP001521150"/>
    </source>
</evidence>
<dbReference type="Pfam" id="PF00239">
    <property type="entry name" value="Resolvase"/>
    <property type="match status" value="1"/>
</dbReference>
<dbReference type="InterPro" id="IPR011109">
    <property type="entry name" value="DNA_bind_recombinase_dom"/>
</dbReference>
<dbReference type="InterPro" id="IPR050639">
    <property type="entry name" value="SSR_resolvase"/>
</dbReference>
<comment type="caution">
    <text evidence="3">The sequence shown here is derived from an EMBL/GenBank/DDBJ whole genome shotgun (WGS) entry which is preliminary data.</text>
</comment>
<evidence type="ECO:0000256" key="1">
    <source>
        <dbReference type="SAM" id="MobiDB-lite"/>
    </source>
</evidence>
<feature type="region of interest" description="Disordered" evidence="1">
    <location>
        <begin position="488"/>
        <end position="513"/>
    </location>
</feature>
<feature type="compositionally biased region" description="Basic and acidic residues" evidence="1">
    <location>
        <begin position="494"/>
        <end position="513"/>
    </location>
</feature>
<feature type="domain" description="Recombinase" evidence="2">
    <location>
        <begin position="187"/>
        <end position="293"/>
    </location>
</feature>
<dbReference type="PANTHER" id="PTHR30461">
    <property type="entry name" value="DNA-INVERTASE FROM LAMBDOID PROPHAGE"/>
    <property type="match status" value="1"/>
</dbReference>
<dbReference type="InterPro" id="IPR036162">
    <property type="entry name" value="Resolvase-like_N_sf"/>
</dbReference>
<dbReference type="SMART" id="SM00857">
    <property type="entry name" value="Resolvase"/>
    <property type="match status" value="1"/>
</dbReference>
<evidence type="ECO:0000259" key="2">
    <source>
        <dbReference type="PROSITE" id="PS51737"/>
    </source>
</evidence>
<proteinExistence type="predicted"/>